<name>A0A6A4DTQ5_9STRA</name>
<dbReference type="CDD" id="cd00303">
    <property type="entry name" value="retropepsin_like"/>
    <property type="match status" value="1"/>
</dbReference>
<evidence type="ECO:0000256" key="1">
    <source>
        <dbReference type="SAM" id="MobiDB-lite"/>
    </source>
</evidence>
<feature type="region of interest" description="Disordered" evidence="1">
    <location>
        <begin position="1"/>
        <end position="53"/>
    </location>
</feature>
<dbReference type="Proteomes" id="UP000434957">
    <property type="component" value="Unassembled WGS sequence"/>
</dbReference>
<dbReference type="AlphaFoldDB" id="A0A6A4DTQ5"/>
<dbReference type="EMBL" id="QXFT01001715">
    <property type="protein sequence ID" value="KAE9311977.1"/>
    <property type="molecule type" value="Genomic_DNA"/>
</dbReference>
<gene>
    <name evidence="2" type="ORF">PR003_g19876</name>
</gene>
<feature type="region of interest" description="Disordered" evidence="1">
    <location>
        <begin position="344"/>
        <end position="371"/>
    </location>
</feature>
<proteinExistence type="predicted"/>
<accession>A0A6A4DTQ5</accession>
<evidence type="ECO:0000313" key="3">
    <source>
        <dbReference type="Proteomes" id="UP000434957"/>
    </source>
</evidence>
<evidence type="ECO:0000313" key="2">
    <source>
        <dbReference type="EMBL" id="KAE9311977.1"/>
    </source>
</evidence>
<dbReference type="SUPFAM" id="SSF50630">
    <property type="entry name" value="Acid proteases"/>
    <property type="match status" value="1"/>
</dbReference>
<protein>
    <recommendedName>
        <fullName evidence="4">Peptidase A2 domain-containing protein</fullName>
    </recommendedName>
</protein>
<dbReference type="InterPro" id="IPR021109">
    <property type="entry name" value="Peptidase_aspartic_dom_sf"/>
</dbReference>
<feature type="region of interest" description="Disordered" evidence="1">
    <location>
        <begin position="603"/>
        <end position="626"/>
    </location>
</feature>
<comment type="caution">
    <text evidence="2">The sequence shown here is derived from an EMBL/GenBank/DDBJ whole genome shotgun (WGS) entry which is preliminary data.</text>
</comment>
<dbReference type="Gene3D" id="2.40.70.10">
    <property type="entry name" value="Acid Proteases"/>
    <property type="match status" value="1"/>
</dbReference>
<feature type="compositionally biased region" description="Basic and acidic residues" evidence="1">
    <location>
        <begin position="607"/>
        <end position="619"/>
    </location>
</feature>
<organism evidence="2 3">
    <name type="scientific">Phytophthora rubi</name>
    <dbReference type="NCBI Taxonomy" id="129364"/>
    <lineage>
        <taxon>Eukaryota</taxon>
        <taxon>Sar</taxon>
        <taxon>Stramenopiles</taxon>
        <taxon>Oomycota</taxon>
        <taxon>Peronosporomycetes</taxon>
        <taxon>Peronosporales</taxon>
        <taxon>Peronosporaceae</taxon>
        <taxon>Phytophthora</taxon>
    </lineage>
</organism>
<feature type="compositionally biased region" description="Acidic residues" evidence="1">
    <location>
        <begin position="358"/>
        <end position="368"/>
    </location>
</feature>
<reference evidence="2 3" key="1">
    <citation type="submission" date="2018-08" db="EMBL/GenBank/DDBJ databases">
        <title>Genomic investigation of the strawberry pathogen Phytophthora fragariae indicates pathogenicity is determined by transcriptional variation in three key races.</title>
        <authorList>
            <person name="Adams T.M."/>
            <person name="Armitage A.D."/>
            <person name="Sobczyk M.K."/>
            <person name="Bates H.J."/>
            <person name="Dunwell J.M."/>
            <person name="Nellist C.F."/>
            <person name="Harrison R.J."/>
        </authorList>
    </citation>
    <scope>NUCLEOTIDE SEQUENCE [LARGE SCALE GENOMIC DNA]</scope>
    <source>
        <strain evidence="2 3">SCRP333</strain>
    </source>
</reference>
<sequence length="665" mass="72220">MNGTTVEAKDTKCAGAPPSRDGENLVERSGLAGEGEHSHDEDPADGALSTLSGDAEMVRAEVVAGVTEAGLVLKPQVEEDRSESAVENAPSLDRLFTSEELDLLMEGETLGVSEEREEYEKEHEERLYPLDEVELKLRMEKNAEQQQELSLEEIDSILNIPAETLARTRESSPGELSTPEYWLSWYKKTLAVTEEARRANRNLQGAEPAGGKTDRVGAVSLTASDGRDVGGGDVIGDELLQTGCDPVPVHGEVDKSVVRGNILICMKGTAVSTSKADGDEKALHGSRPYMLSTVDWREHVFKRRDRFGCSSLFAERSEAFPDREPGRPEVDDLYGYVYSVSDGDGTRRRRKPGLVEVSDAESDDDEEPSFLRDGKKVIGSVGDVEAVLAGYIDCTPVETLIDTGTIASLVNSRVLKRVGRADTPLRPSNKDLYGVTGHKLRIRGEIDLPLRVGSLEVMRPFVVVDRLHVDTILGTDTLKELRAVIDLEENKLTLKGTGEVFPLGAPRVEEMHSTRIRSTVRLRPGGQALVVTDVQGNAPKDATVLIEGLQEVDATVRVARTLCTAHGGKVLVEVCNASEEVIISKGTLLGAVTVVPEIAFASSAGTDGDKTPASEESGTKPEGNPSWIDSILSAAAWMRPQVKARCLNWRRYPRKSWTSTSPTQS</sequence>
<keyword evidence="3" id="KW-1185">Reference proteome</keyword>
<evidence type="ECO:0008006" key="4">
    <source>
        <dbReference type="Google" id="ProtNLM"/>
    </source>
</evidence>